<feature type="repeat" description="PPR" evidence="2">
    <location>
        <begin position="466"/>
        <end position="496"/>
    </location>
</feature>
<dbReference type="Pfam" id="PF01535">
    <property type="entry name" value="PPR"/>
    <property type="match status" value="13"/>
</dbReference>
<gene>
    <name evidence="4" type="ORF">M5K25_012847</name>
</gene>
<evidence type="ECO:0000256" key="1">
    <source>
        <dbReference type="ARBA" id="ARBA00022737"/>
    </source>
</evidence>
<feature type="repeat" description="PPR" evidence="2">
    <location>
        <begin position="1219"/>
        <end position="1253"/>
    </location>
</feature>
<dbReference type="FunFam" id="1.25.40.10:FF:000073">
    <property type="entry name" value="Pentatricopeptide repeat-containing protein chloroplastic"/>
    <property type="match status" value="1"/>
</dbReference>
<dbReference type="GO" id="GO:0009451">
    <property type="term" value="P:RNA modification"/>
    <property type="evidence" value="ECO:0007669"/>
    <property type="project" value="UniProtKB-ARBA"/>
</dbReference>
<dbReference type="PROSITE" id="PS51375">
    <property type="entry name" value="PPR"/>
    <property type="match status" value="12"/>
</dbReference>
<evidence type="ECO:0000313" key="4">
    <source>
        <dbReference type="EMBL" id="KAL0917761.1"/>
    </source>
</evidence>
<feature type="repeat" description="PPR" evidence="2">
    <location>
        <begin position="566"/>
        <end position="600"/>
    </location>
</feature>
<dbReference type="FunFam" id="1.25.40.10:FF:000366">
    <property type="entry name" value="Pentatricopeptide (PPR) repeat-containing protein"/>
    <property type="match status" value="1"/>
</dbReference>
<dbReference type="FunFam" id="1.25.40.10:FF:000442">
    <property type="entry name" value="Pentatricopeptide repeat-containing protein At3g49710"/>
    <property type="match status" value="1"/>
</dbReference>
<proteinExistence type="predicted"/>
<evidence type="ECO:0000256" key="2">
    <source>
        <dbReference type="PROSITE-ProRule" id="PRU00708"/>
    </source>
</evidence>
<dbReference type="Pfam" id="PF13812">
    <property type="entry name" value="PPR_3"/>
    <property type="match status" value="1"/>
</dbReference>
<evidence type="ECO:0008006" key="6">
    <source>
        <dbReference type="Google" id="ProtNLM"/>
    </source>
</evidence>
<dbReference type="FunFam" id="1.25.40.10:FF:000425">
    <property type="entry name" value="Pentatricopeptide repeat-containing protein At3g26540"/>
    <property type="match status" value="1"/>
</dbReference>
<dbReference type="InterPro" id="IPR046848">
    <property type="entry name" value="E_motif"/>
</dbReference>
<dbReference type="InterPro" id="IPR002885">
    <property type="entry name" value="PPR_rpt"/>
</dbReference>
<dbReference type="FunFam" id="1.25.40.10:FF:000031">
    <property type="entry name" value="Pentatricopeptide repeat-containing protein mitochondrial"/>
    <property type="match status" value="1"/>
</dbReference>
<sequence>MVVTASSIRERLIRHALRPRNPTKTLPRRPRDPPPSSSILHHIAAGDLHASITVLRATPSPFPASVYSRLLHLCASRRALVAARCVESHIISSSFPSPPSTFLLNRAIETYAMCGSISDARELFDEMPHRTGGTWNAMISAYASAGCPSDAIALFVRMNMTGIRPKDVTFASVLRSCSNLIALTLARQVHGLILKFGFCVNVILGTSLVDVYGKCQIMDEAHKQFDEIPDPNPVSWNVIVRRYLDFGQGEKAVYMFLRMIHVGVIPLNFTVSSALVACSDSSWLSVGCQIHGIVVKNGYETDYIVENSIMEMYAKCGYIEDARWIFNCSVSRDVVSWTSMVSGYASCGRLNEAENLFYEMPERNVVSWNALLAGYVQSFNWEKAFEFFHEMQRETTEIDFITLGLMLNSCAGLLDSEKGKQIHGFAYRHLLYPDIFFGNALLDMYTKCGNLKSADLWFLQMGSRRDKVSWNSLLAGYARHGRSEEAFDIFNEMLKETTPNEFTFSLMLAASANIFMLEYGKQIHACLIRNGFKIDVIIRGALVDMYCKCRILDYAVRVFEKESSRDVVLWNSAILGFAYNGRGDYSIELFEAMQRDGIRPDNITFIGLLLACISEGSVSLGSKYFYMMSDEYGVIPRVEHYECMIELLGKHGSMVELEELIRRMPFEPTIPMWSRIYDSCSKHVYRRLREISKCDMLIVESSGLTRRIQRTEDRRILISLRYSNAQNFQNKFWDHPNFDFNKIIVKLNISNRKIQRHQDQSNLSPNGSKSKHLPFDLSLPNSTFFSDLLQTSIKAKSLFEVQRVHARLLKTHFACEVFIQNRLIDAYAKCGFLEYAQQVFDKMPDRNTFTWNNIIGAFLSFKLVSEAECLFQSMPMPDQCSWNLMVSGSAQHGCLRKALEYFNGMHRENFVLNGYSFSSALSACAGLVDSGSGVQIHALISKSPFAYDVYMGSALVDMYSKCRRAFEAHRVFEDMPEKNVVSWNSLITCYEQNGPVSESLDMFVRMMECDVEYDEVTLASVVSACATLLCIREGMQIHAQAIKFEKLRNDLILCNALVDMYAKCGKVSVARKIFDGMMVKSMVSETTMLTGYVKSLKVNDARLMFVNMPEKNIVAWNALIAGYTQNGENEEALRLFLMLKRESVWPSHYTFGNVLNACANLADLQLGQQAHAHVMKHGFRFQNGPEPDIFVGNSLLDMYHKCGSIDESRKVFERMLKRDRVSWNAMIVGYAQNGSGLEAINLYTRMLMSEEAPDNVTMIGVLSGCSHAGLVEEGRKYFDSMFKEHGLIPSRDHYTCMIDLLGRAGQFGEVEKFIREMPIEPDSVFWSSLLSACRVHHNVQMGEWVAGRLFELDSENSGPYILLSNMYAEIGRWADVVRIRKLMKDKRVIKQPGCSWVEIGRKIHVFMVKDKTHPKRKEIYRILRVLKMQMERLGAKLNAEISPDILLLGAE</sequence>
<feature type="repeat" description="PPR" evidence="2">
    <location>
        <begin position="878"/>
        <end position="912"/>
    </location>
</feature>
<feature type="repeat" description="PPR" evidence="2">
    <location>
        <begin position="131"/>
        <end position="165"/>
    </location>
</feature>
<dbReference type="FunFam" id="1.25.40.10:FF:001181">
    <property type="entry name" value="PPR containing plant-like protein"/>
    <property type="match status" value="1"/>
</dbReference>
<dbReference type="NCBIfam" id="TIGR00756">
    <property type="entry name" value="PPR"/>
    <property type="match status" value="10"/>
</dbReference>
<feature type="repeat" description="PPR" evidence="2">
    <location>
        <begin position="1112"/>
        <end position="1146"/>
    </location>
</feature>
<comment type="caution">
    <text evidence="4">The sequence shown here is derived from an EMBL/GenBank/DDBJ whole genome shotgun (WGS) entry which is preliminary data.</text>
</comment>
<feature type="repeat" description="PPR" evidence="2">
    <location>
        <begin position="1188"/>
        <end position="1218"/>
    </location>
</feature>
<evidence type="ECO:0000313" key="5">
    <source>
        <dbReference type="Proteomes" id="UP001552299"/>
    </source>
</evidence>
<feature type="repeat" description="PPR" evidence="2">
    <location>
        <begin position="232"/>
        <end position="266"/>
    </location>
</feature>
<feature type="repeat" description="PPR" evidence="2">
    <location>
        <begin position="333"/>
        <end position="367"/>
    </location>
</feature>
<keyword evidence="1" id="KW-0677">Repeat</keyword>
<feature type="repeat" description="PPR" evidence="2">
    <location>
        <begin position="816"/>
        <end position="850"/>
    </location>
</feature>
<keyword evidence="5" id="KW-1185">Reference proteome</keyword>
<feature type="repeat" description="PPR" evidence="2">
    <location>
        <begin position="1050"/>
        <end position="1084"/>
    </location>
</feature>
<dbReference type="FunFam" id="1.25.40.10:FF:000381">
    <property type="entry name" value="Pentatricopeptide repeat-containing protein"/>
    <property type="match status" value="1"/>
</dbReference>
<dbReference type="PANTHER" id="PTHR47926">
    <property type="entry name" value="PENTATRICOPEPTIDE REPEAT-CONTAINING PROTEIN"/>
    <property type="match status" value="1"/>
</dbReference>
<evidence type="ECO:0000256" key="3">
    <source>
        <dbReference type="SAM" id="MobiDB-lite"/>
    </source>
</evidence>
<name>A0ABD0UYP4_DENTH</name>
<feature type="region of interest" description="Disordered" evidence="3">
    <location>
        <begin position="17"/>
        <end position="37"/>
    </location>
</feature>
<dbReference type="FunFam" id="1.25.40.10:FF:000242">
    <property type="entry name" value="Pentatricopeptide repeat-containing protein"/>
    <property type="match status" value="1"/>
</dbReference>
<reference evidence="4 5" key="1">
    <citation type="journal article" date="2024" name="Plant Biotechnol. J.">
        <title>Dendrobium thyrsiflorum genome and its molecular insights into genes involved in important horticultural traits.</title>
        <authorList>
            <person name="Chen B."/>
            <person name="Wang J.Y."/>
            <person name="Zheng P.J."/>
            <person name="Li K.L."/>
            <person name="Liang Y.M."/>
            <person name="Chen X.F."/>
            <person name="Zhang C."/>
            <person name="Zhao X."/>
            <person name="He X."/>
            <person name="Zhang G.Q."/>
            <person name="Liu Z.J."/>
            <person name="Xu Q."/>
        </authorList>
    </citation>
    <scope>NUCLEOTIDE SEQUENCE [LARGE SCALE GENOMIC DNA]</scope>
    <source>
        <strain evidence="4">GZMU011</strain>
    </source>
</reference>
<dbReference type="Pfam" id="PF20431">
    <property type="entry name" value="E_motif"/>
    <property type="match status" value="1"/>
</dbReference>
<accession>A0ABD0UYP4</accession>
<dbReference type="Pfam" id="PF12854">
    <property type="entry name" value="PPR_1"/>
    <property type="match status" value="1"/>
</dbReference>
<dbReference type="PANTHER" id="PTHR47926:SF433">
    <property type="entry name" value="PENTATRICOPEPTIDE REPEAT-CONTAINING PROTEIN"/>
    <property type="match status" value="1"/>
</dbReference>
<organism evidence="4 5">
    <name type="scientific">Dendrobium thyrsiflorum</name>
    <name type="common">Pinecone-like raceme dendrobium</name>
    <name type="synonym">Orchid</name>
    <dbReference type="NCBI Taxonomy" id="117978"/>
    <lineage>
        <taxon>Eukaryota</taxon>
        <taxon>Viridiplantae</taxon>
        <taxon>Streptophyta</taxon>
        <taxon>Embryophyta</taxon>
        <taxon>Tracheophyta</taxon>
        <taxon>Spermatophyta</taxon>
        <taxon>Magnoliopsida</taxon>
        <taxon>Liliopsida</taxon>
        <taxon>Asparagales</taxon>
        <taxon>Orchidaceae</taxon>
        <taxon>Epidendroideae</taxon>
        <taxon>Malaxideae</taxon>
        <taxon>Dendrobiinae</taxon>
        <taxon>Dendrobium</taxon>
    </lineage>
</organism>
<dbReference type="InterPro" id="IPR011990">
    <property type="entry name" value="TPR-like_helical_dom_sf"/>
</dbReference>
<protein>
    <recommendedName>
        <fullName evidence="6">Pentatricopeptide repeat-containing protein</fullName>
    </recommendedName>
</protein>
<dbReference type="Gene3D" id="1.25.40.10">
    <property type="entry name" value="Tetratricopeptide repeat domain"/>
    <property type="match status" value="11"/>
</dbReference>
<dbReference type="InterPro" id="IPR046960">
    <property type="entry name" value="PPR_At4g14850-like_plant"/>
</dbReference>
<dbReference type="Pfam" id="PF13041">
    <property type="entry name" value="PPR_2"/>
    <property type="match status" value="3"/>
</dbReference>
<feature type="repeat" description="PPR" evidence="2">
    <location>
        <begin position="979"/>
        <end position="1013"/>
    </location>
</feature>
<dbReference type="EMBL" id="JANQDX010000010">
    <property type="protein sequence ID" value="KAL0917761.1"/>
    <property type="molecule type" value="Genomic_DNA"/>
</dbReference>
<dbReference type="Proteomes" id="UP001552299">
    <property type="component" value="Unassembled WGS sequence"/>
</dbReference>